<name>A0A0M3JUL0_ANISI</name>
<accession>A0A0M3JUL0</accession>
<dbReference type="EMBL" id="UYRR01031060">
    <property type="protein sequence ID" value="VDK44840.1"/>
    <property type="molecule type" value="Genomic_DNA"/>
</dbReference>
<keyword evidence="3" id="KW-1185">Reference proteome</keyword>
<evidence type="ECO:0000313" key="3">
    <source>
        <dbReference type="Proteomes" id="UP000267096"/>
    </source>
</evidence>
<proteinExistence type="predicted"/>
<reference evidence="2 3" key="2">
    <citation type="submission" date="2018-11" db="EMBL/GenBank/DDBJ databases">
        <authorList>
            <consortium name="Pathogen Informatics"/>
        </authorList>
    </citation>
    <scope>NUCLEOTIDE SEQUENCE [LARGE SCALE GENOMIC DNA]</scope>
</reference>
<feature type="compositionally biased region" description="Basic and acidic residues" evidence="1">
    <location>
        <begin position="1"/>
        <end position="18"/>
    </location>
</feature>
<gene>
    <name evidence="2" type="ORF">ASIM_LOCUS11340</name>
</gene>
<evidence type="ECO:0000313" key="4">
    <source>
        <dbReference type="WBParaSite" id="ASIM_0001187401-mRNA-1"/>
    </source>
</evidence>
<organism evidence="4">
    <name type="scientific">Anisakis simplex</name>
    <name type="common">Herring worm</name>
    <dbReference type="NCBI Taxonomy" id="6269"/>
    <lineage>
        <taxon>Eukaryota</taxon>
        <taxon>Metazoa</taxon>
        <taxon>Ecdysozoa</taxon>
        <taxon>Nematoda</taxon>
        <taxon>Chromadorea</taxon>
        <taxon>Rhabditida</taxon>
        <taxon>Spirurina</taxon>
        <taxon>Ascaridomorpha</taxon>
        <taxon>Ascaridoidea</taxon>
        <taxon>Anisakidae</taxon>
        <taxon>Anisakis</taxon>
        <taxon>Anisakis simplex complex</taxon>
    </lineage>
</organism>
<reference evidence="4" key="1">
    <citation type="submission" date="2017-02" db="UniProtKB">
        <authorList>
            <consortium name="WormBaseParasite"/>
        </authorList>
    </citation>
    <scope>IDENTIFICATION</scope>
</reference>
<dbReference type="AlphaFoldDB" id="A0A0M3JUL0"/>
<sequence length="100" mass="11828">MKQEPRQRNHKPSLEKNSKTKKYGHSAPLKLGQRSKKLTHDNHMVRREHSNASKFRQLQSSADFYTEVVLELSLRLGWIDLPRPSPYRKDRSMVTPCREE</sequence>
<feature type="region of interest" description="Disordered" evidence="1">
    <location>
        <begin position="1"/>
        <end position="39"/>
    </location>
</feature>
<dbReference type="WBParaSite" id="ASIM_0001187401-mRNA-1">
    <property type="protein sequence ID" value="ASIM_0001187401-mRNA-1"/>
    <property type="gene ID" value="ASIM_0001187401"/>
</dbReference>
<evidence type="ECO:0000256" key="1">
    <source>
        <dbReference type="SAM" id="MobiDB-lite"/>
    </source>
</evidence>
<evidence type="ECO:0000313" key="2">
    <source>
        <dbReference type="EMBL" id="VDK44840.1"/>
    </source>
</evidence>
<dbReference type="Proteomes" id="UP000267096">
    <property type="component" value="Unassembled WGS sequence"/>
</dbReference>
<protein>
    <submittedName>
        <fullName evidence="4">Small vasohibin-binding protein</fullName>
    </submittedName>
</protein>